<organism evidence="1 2">
    <name type="scientific">Vitrella brassicaformis (strain CCMP3155)</name>
    <dbReference type="NCBI Taxonomy" id="1169540"/>
    <lineage>
        <taxon>Eukaryota</taxon>
        <taxon>Sar</taxon>
        <taxon>Alveolata</taxon>
        <taxon>Colpodellida</taxon>
        <taxon>Vitrellaceae</taxon>
        <taxon>Vitrella</taxon>
    </lineage>
</organism>
<dbReference type="VEuPathDB" id="CryptoDB:Vbra_3344"/>
<name>A0A0G4GFF4_VITBC</name>
<reference evidence="1 2" key="1">
    <citation type="submission" date="2014-11" db="EMBL/GenBank/DDBJ databases">
        <authorList>
            <person name="Zhu J."/>
            <person name="Qi W."/>
            <person name="Song R."/>
        </authorList>
    </citation>
    <scope>NUCLEOTIDE SEQUENCE [LARGE SCALE GENOMIC DNA]</scope>
</reference>
<dbReference type="EMBL" id="CDMY01000647">
    <property type="protein sequence ID" value="CEM28241.1"/>
    <property type="molecule type" value="Genomic_DNA"/>
</dbReference>
<gene>
    <name evidence="1" type="ORF">Vbra_3344</name>
</gene>
<sequence>MNLSSRIALPPSHKATLATFSTATSPWSCLASWCSSHSGLPSNGQHEPTSSLSPIFYSAALHLFLKNTHNISLTCMRRRRRPLFPPAANEGLAGSGLVTQFQPSVNCHRWRPTTTGSGQT</sequence>
<dbReference type="AlphaFoldDB" id="A0A0G4GFF4"/>
<evidence type="ECO:0000313" key="1">
    <source>
        <dbReference type="EMBL" id="CEM28241.1"/>
    </source>
</evidence>
<evidence type="ECO:0000313" key="2">
    <source>
        <dbReference type="Proteomes" id="UP000041254"/>
    </source>
</evidence>
<dbReference type="InParanoid" id="A0A0G4GFF4"/>
<dbReference type="Proteomes" id="UP000041254">
    <property type="component" value="Unassembled WGS sequence"/>
</dbReference>
<proteinExistence type="predicted"/>
<keyword evidence="2" id="KW-1185">Reference proteome</keyword>
<accession>A0A0G4GFF4</accession>
<protein>
    <submittedName>
        <fullName evidence="1">Uncharacterized protein</fullName>
    </submittedName>
</protein>